<dbReference type="InterPro" id="IPR032675">
    <property type="entry name" value="LRR_dom_sf"/>
</dbReference>
<accession>A0A7S2YD51</accession>
<proteinExistence type="predicted"/>
<evidence type="ECO:0000313" key="2">
    <source>
        <dbReference type="EMBL" id="CAD9969004.1"/>
    </source>
</evidence>
<gene>
    <name evidence="2" type="ORF">APAL1065_LOCUS13466</name>
</gene>
<feature type="region of interest" description="Disordered" evidence="1">
    <location>
        <begin position="218"/>
        <end position="247"/>
    </location>
</feature>
<dbReference type="AlphaFoldDB" id="A0A7S2YD51"/>
<dbReference type="Gene3D" id="3.80.10.10">
    <property type="entry name" value="Ribonuclease Inhibitor"/>
    <property type="match status" value="1"/>
</dbReference>
<evidence type="ECO:0000256" key="1">
    <source>
        <dbReference type="SAM" id="MobiDB-lite"/>
    </source>
</evidence>
<dbReference type="EMBL" id="HBHT01020088">
    <property type="protein sequence ID" value="CAD9969004.1"/>
    <property type="molecule type" value="Transcribed_RNA"/>
</dbReference>
<name>A0A7S2YD51_9STRA</name>
<dbReference type="SUPFAM" id="SSF52047">
    <property type="entry name" value="RNI-like"/>
    <property type="match status" value="1"/>
</dbReference>
<organism evidence="2">
    <name type="scientific">Entomoneis paludosa</name>
    <dbReference type="NCBI Taxonomy" id="265537"/>
    <lineage>
        <taxon>Eukaryota</taxon>
        <taxon>Sar</taxon>
        <taxon>Stramenopiles</taxon>
        <taxon>Ochrophyta</taxon>
        <taxon>Bacillariophyta</taxon>
        <taxon>Bacillariophyceae</taxon>
        <taxon>Bacillariophycidae</taxon>
        <taxon>Entomoneidaceae</taxon>
        <taxon>Entomoneis</taxon>
    </lineage>
</organism>
<reference evidence="2" key="1">
    <citation type="submission" date="2021-01" db="EMBL/GenBank/DDBJ databases">
        <authorList>
            <person name="Corre E."/>
            <person name="Pelletier E."/>
            <person name="Niang G."/>
            <person name="Scheremetjew M."/>
            <person name="Finn R."/>
            <person name="Kale V."/>
            <person name="Holt S."/>
            <person name="Cochrane G."/>
            <person name="Meng A."/>
            <person name="Brown T."/>
            <person name="Cohen L."/>
        </authorList>
    </citation>
    <scope>NUCLEOTIDE SEQUENCE</scope>
    <source>
        <strain evidence="2">CCMP125</strain>
    </source>
</reference>
<protein>
    <submittedName>
        <fullName evidence="2">Uncharacterized protein</fullName>
    </submittedName>
</protein>
<sequence length="425" mass="48246">MESLLEGIEENRLDALYLFITDVLRDGASFRRFFANLMSVLPQNYSVHRIEAGHEFLKQMALNNQDQRRLFRTITELESLRTLIVSDGYVQRKDYGALSTPVFLQELPRATSLVNLDLHRMELKSDHDVELLSLALESISESLEELRLTGLILSGGQQQQQQRQSQEVTSLDPVIEALVEFQHLRSFTFALYPQNIIAPTAAAEAAAAAAAQNNAAVAGGEGNDGEQQEGRVQQAAEPEVIRNTPGPKVSPRMWHELCLLSTLQDLTIRHMQLDDESCREMSTALRQTAFLSCLDLRQNPDITKVGYGHIARALELNFSSWCTVAVDDLYFQSQFNVLIELNQHNRADVVRNVKRSTLAQFIEDLEETNPNPTAIWYFLRIHDNVRTLLASYMTYKSQINLRNDERKRLEERKRKAATEGTVAQS</sequence>